<dbReference type="Pfam" id="PF13193">
    <property type="entry name" value="AMP-binding_C"/>
    <property type="match status" value="1"/>
</dbReference>
<organism evidence="12 13">
    <name type="scientific">Ruegeria marina</name>
    <dbReference type="NCBI Taxonomy" id="639004"/>
    <lineage>
        <taxon>Bacteria</taxon>
        <taxon>Pseudomonadati</taxon>
        <taxon>Pseudomonadota</taxon>
        <taxon>Alphaproteobacteria</taxon>
        <taxon>Rhodobacterales</taxon>
        <taxon>Roseobacteraceae</taxon>
        <taxon>Ruegeria</taxon>
    </lineage>
</organism>
<evidence type="ECO:0000256" key="5">
    <source>
        <dbReference type="ARBA" id="ARBA00022723"/>
    </source>
</evidence>
<evidence type="ECO:0000256" key="3">
    <source>
        <dbReference type="ARBA" id="ARBA00011738"/>
    </source>
</evidence>
<evidence type="ECO:0000256" key="7">
    <source>
        <dbReference type="ARBA" id="ARBA00051915"/>
    </source>
</evidence>
<keyword evidence="13" id="KW-1185">Reference proteome</keyword>
<evidence type="ECO:0000256" key="9">
    <source>
        <dbReference type="ARBA" id="ARBA00067668"/>
    </source>
</evidence>
<dbReference type="Gene3D" id="3.30.300.30">
    <property type="match status" value="1"/>
</dbReference>
<dbReference type="GO" id="GO:0006631">
    <property type="term" value="P:fatty acid metabolic process"/>
    <property type="evidence" value="ECO:0007669"/>
    <property type="project" value="TreeGrafter"/>
</dbReference>
<evidence type="ECO:0000259" key="11">
    <source>
        <dbReference type="Pfam" id="PF13193"/>
    </source>
</evidence>
<dbReference type="SUPFAM" id="SSF56801">
    <property type="entry name" value="Acetyl-CoA synthetase-like"/>
    <property type="match status" value="1"/>
</dbReference>
<evidence type="ECO:0000259" key="10">
    <source>
        <dbReference type="Pfam" id="PF00501"/>
    </source>
</evidence>
<comment type="cofactor">
    <cofactor evidence="1">
        <name>Mg(2+)</name>
        <dbReference type="ChEBI" id="CHEBI:18420"/>
    </cofactor>
</comment>
<dbReference type="InterPro" id="IPR025110">
    <property type="entry name" value="AMP-bd_C"/>
</dbReference>
<evidence type="ECO:0000256" key="6">
    <source>
        <dbReference type="ARBA" id="ARBA00022842"/>
    </source>
</evidence>
<comment type="catalytic activity">
    <reaction evidence="7">
        <text>3-(methylsulfanyl)propanoate + ATP + CoA = 3-(methylsulfanyl)propanoyl-CoA + AMP + diphosphate</text>
        <dbReference type="Rhea" id="RHEA:43052"/>
        <dbReference type="ChEBI" id="CHEBI:30616"/>
        <dbReference type="ChEBI" id="CHEBI:33019"/>
        <dbReference type="ChEBI" id="CHEBI:49016"/>
        <dbReference type="ChEBI" id="CHEBI:57287"/>
        <dbReference type="ChEBI" id="CHEBI:82815"/>
        <dbReference type="ChEBI" id="CHEBI:456215"/>
        <dbReference type="EC" id="6.2.1.44"/>
    </reaction>
    <physiologicalReaction direction="left-to-right" evidence="7">
        <dbReference type="Rhea" id="RHEA:43053"/>
    </physiologicalReaction>
</comment>
<feature type="domain" description="AMP-dependent synthetase/ligase" evidence="10">
    <location>
        <begin position="28"/>
        <end position="377"/>
    </location>
</feature>
<dbReference type="Proteomes" id="UP000199628">
    <property type="component" value="Unassembled WGS sequence"/>
</dbReference>
<dbReference type="GO" id="GO:0031956">
    <property type="term" value="F:medium-chain fatty acid-CoA ligase activity"/>
    <property type="evidence" value="ECO:0007669"/>
    <property type="project" value="TreeGrafter"/>
</dbReference>
<accession>A0A1G6ZNH9</accession>
<sequence length="529" mass="57733">MTKSLLTFGQMLDGFARLRPNDLGARDLERALTFSQWNERARRLGNALLGLGLSTGDRVAVLAYNRLEWAEIYAATAKAGLIAVPLNFRLSALEMRFIIEDCAAAAVLSEHGLHGAIEEVRADLAIPESRYVLFGGRAAGWHDYEDLLSRAASSAPDVAVSDTDPWALMYTSGTTGKPKGVIRSHRSQALVGLVTEIELGIGARDDALLVMPMCHANSLNFFSSFSYRGGVTSIFSRASFDAEEALDVMERSGATFTSLVPTHYIMMLEQAKAESRTRDLGRMTKLMISSAPARADTKRAVMEMFPNSGLFELYGSSEGGWVTMLHPDEQFTNLGTVGRECVGTAPIRLLDDDGNEVPDGQPGELFHCTPYTFDGYWNLPEKTAEAFRGEYCTVGDMALRDENGFIKLIDRKKNMIISGGENIYPAEVEAVLGAAPEVRDVAVIGLPDEKWGERVHAVVVLKDGARASEADVIGWCGERIARFKRPRSVSFVAAEDIPRTATGKIQHGILKEKLLTGAFDRTHMAGAAE</sequence>
<dbReference type="InterPro" id="IPR045851">
    <property type="entry name" value="AMP-bd_C_sf"/>
</dbReference>
<feature type="domain" description="AMP-binding enzyme C-terminal" evidence="11">
    <location>
        <begin position="427"/>
        <end position="504"/>
    </location>
</feature>
<dbReference type="AlphaFoldDB" id="A0A1G6ZNH9"/>
<gene>
    <name evidence="12" type="ORF">SAMN04488239_11347</name>
</gene>
<dbReference type="PROSITE" id="PS00455">
    <property type="entry name" value="AMP_BINDING"/>
    <property type="match status" value="1"/>
</dbReference>
<dbReference type="EC" id="6.2.1.44" evidence="8"/>
<dbReference type="EMBL" id="FMZV01000013">
    <property type="protein sequence ID" value="SDE04081.1"/>
    <property type="molecule type" value="Genomic_DNA"/>
</dbReference>
<dbReference type="InterPro" id="IPR042099">
    <property type="entry name" value="ANL_N_sf"/>
</dbReference>
<comment type="similarity">
    <text evidence="2">Belongs to the ATP-dependent AMP-binding enzyme family.</text>
</comment>
<evidence type="ECO:0000256" key="2">
    <source>
        <dbReference type="ARBA" id="ARBA00006432"/>
    </source>
</evidence>
<dbReference type="STRING" id="639004.SAMN04488239_11347"/>
<protein>
    <recommendedName>
        <fullName evidence="9">3-methylmercaptopropionyl-CoA ligase</fullName>
        <ecNumber evidence="8">6.2.1.44</ecNumber>
    </recommendedName>
</protein>
<evidence type="ECO:0000313" key="13">
    <source>
        <dbReference type="Proteomes" id="UP000199628"/>
    </source>
</evidence>
<evidence type="ECO:0000256" key="8">
    <source>
        <dbReference type="ARBA" id="ARBA00066616"/>
    </source>
</evidence>
<reference evidence="13" key="1">
    <citation type="submission" date="2016-10" db="EMBL/GenBank/DDBJ databases">
        <authorList>
            <person name="Varghese N."/>
            <person name="Submissions S."/>
        </authorList>
    </citation>
    <scope>NUCLEOTIDE SEQUENCE [LARGE SCALE GENOMIC DNA]</scope>
    <source>
        <strain evidence="13">CGMCC 1.9108</strain>
    </source>
</reference>
<dbReference type="InterPro" id="IPR000873">
    <property type="entry name" value="AMP-dep_synth/lig_dom"/>
</dbReference>
<evidence type="ECO:0000313" key="12">
    <source>
        <dbReference type="EMBL" id="SDE04081.1"/>
    </source>
</evidence>
<dbReference type="Gene3D" id="3.40.50.12780">
    <property type="entry name" value="N-terminal domain of ligase-like"/>
    <property type="match status" value="1"/>
</dbReference>
<keyword evidence="4 12" id="KW-0436">Ligase</keyword>
<dbReference type="Pfam" id="PF00501">
    <property type="entry name" value="AMP-binding"/>
    <property type="match status" value="1"/>
</dbReference>
<dbReference type="PANTHER" id="PTHR43201">
    <property type="entry name" value="ACYL-COA SYNTHETASE"/>
    <property type="match status" value="1"/>
</dbReference>
<dbReference type="GO" id="GO:0046872">
    <property type="term" value="F:metal ion binding"/>
    <property type="evidence" value="ECO:0007669"/>
    <property type="project" value="UniProtKB-KW"/>
</dbReference>
<dbReference type="InterPro" id="IPR020845">
    <property type="entry name" value="AMP-binding_CS"/>
</dbReference>
<proteinExistence type="inferred from homology"/>
<comment type="subunit">
    <text evidence="3">Homodimer.</text>
</comment>
<dbReference type="FunFam" id="3.30.300.30:FF:000008">
    <property type="entry name" value="2,3-dihydroxybenzoate-AMP ligase"/>
    <property type="match status" value="1"/>
</dbReference>
<evidence type="ECO:0000256" key="1">
    <source>
        <dbReference type="ARBA" id="ARBA00001946"/>
    </source>
</evidence>
<keyword evidence="6" id="KW-0460">Magnesium</keyword>
<keyword evidence="5" id="KW-0479">Metal-binding</keyword>
<name>A0A1G6ZNH9_9RHOB</name>
<evidence type="ECO:0000256" key="4">
    <source>
        <dbReference type="ARBA" id="ARBA00022598"/>
    </source>
</evidence>
<dbReference type="PANTHER" id="PTHR43201:SF5">
    <property type="entry name" value="MEDIUM-CHAIN ACYL-COA LIGASE ACSF2, MITOCHONDRIAL"/>
    <property type="match status" value="1"/>
</dbReference>
<dbReference type="RefSeq" id="WP_218128957.1">
    <property type="nucleotide sequence ID" value="NZ_FMZV01000013.1"/>
</dbReference>